<dbReference type="GO" id="GO:0004252">
    <property type="term" value="F:serine-type endopeptidase activity"/>
    <property type="evidence" value="ECO:0007669"/>
    <property type="project" value="UniProtKB-UniRule"/>
</dbReference>
<evidence type="ECO:0000259" key="8">
    <source>
        <dbReference type="Pfam" id="PF07833"/>
    </source>
</evidence>
<dbReference type="GO" id="GO:0006508">
    <property type="term" value="P:proteolysis"/>
    <property type="evidence" value="ECO:0007669"/>
    <property type="project" value="UniProtKB-KW"/>
</dbReference>
<proteinExistence type="inferred from homology"/>
<dbReference type="InterPro" id="IPR012854">
    <property type="entry name" value="Cu_amine_oxidase-like_N"/>
</dbReference>
<dbReference type="PROSITE" id="PS00138">
    <property type="entry name" value="SUBTILASE_SER"/>
    <property type="match status" value="1"/>
</dbReference>
<dbReference type="PANTHER" id="PTHR43806:SF11">
    <property type="entry name" value="CEREVISIN-RELATED"/>
    <property type="match status" value="1"/>
</dbReference>
<dbReference type="RefSeq" id="WP_148808860.1">
    <property type="nucleotide sequence ID" value="NZ_CP042243.1"/>
</dbReference>
<evidence type="ECO:0000256" key="4">
    <source>
        <dbReference type="ARBA" id="ARBA00022825"/>
    </source>
</evidence>
<dbReference type="Pfam" id="PF07833">
    <property type="entry name" value="Cu_amine_oxidN1"/>
    <property type="match status" value="1"/>
</dbReference>
<evidence type="ECO:0000256" key="2">
    <source>
        <dbReference type="ARBA" id="ARBA00022670"/>
    </source>
</evidence>
<dbReference type="PANTHER" id="PTHR43806">
    <property type="entry name" value="PEPTIDASE S8"/>
    <property type="match status" value="1"/>
</dbReference>
<dbReference type="InterPro" id="IPR036582">
    <property type="entry name" value="Mao_N_sf"/>
</dbReference>
<dbReference type="InterPro" id="IPR000209">
    <property type="entry name" value="Peptidase_S8/S53_dom"/>
</dbReference>
<dbReference type="Pfam" id="PF00082">
    <property type="entry name" value="Peptidase_S8"/>
    <property type="match status" value="1"/>
</dbReference>
<keyword evidence="4 5" id="KW-0720">Serine protease</keyword>
<sequence>MKKQHNNLFEILNITGRKTFWSQGFFGQDVKVAIIDTGINTQHQEFKNVKIKCKNVINDNVEPGMHGTATAGCLVYVAPNVEILNLEINDEKNEAYNDNIAKAIRKAVDEDCDIINLSYSHKSNYGGIEEACQYAYDNDVLIVCSMSNEGKKLRKYPACFDTVLSVGAIDWNEKRCDFSNYGQWIDVVQVGKNIPVPHYKYNDEYLVLDGTSFSTPLVAGIAALIKCKYKTLGKYLSMQEFMNLLTVAFSKDLGELGFDKYYGFGLCSLQPLVDTKEFTIGSNMMKQNREVIKMEAVAKIESGRTLVPLRYVNNNACVLWIPEEKKVKIMY</sequence>
<feature type="active site" description="Charge relay system" evidence="5">
    <location>
        <position position="66"/>
    </location>
</feature>
<name>A0A5C0SAV4_CRATE</name>
<feature type="active site" description="Charge relay system" evidence="5">
    <location>
        <position position="36"/>
    </location>
</feature>
<dbReference type="Gene3D" id="3.40.50.200">
    <property type="entry name" value="Peptidase S8/S53 domain"/>
    <property type="match status" value="1"/>
</dbReference>
<feature type="domain" description="Copper amine oxidase-like N-terminal" evidence="8">
    <location>
        <begin position="277"/>
        <end position="328"/>
    </location>
</feature>
<dbReference type="SUPFAM" id="SSF52743">
    <property type="entry name" value="Subtilisin-like"/>
    <property type="match status" value="1"/>
</dbReference>
<organism evidence="9 10">
    <name type="scientific">Crassaminicella thermophila</name>
    <dbReference type="NCBI Taxonomy" id="2599308"/>
    <lineage>
        <taxon>Bacteria</taxon>
        <taxon>Bacillati</taxon>
        <taxon>Bacillota</taxon>
        <taxon>Clostridia</taxon>
        <taxon>Eubacteriales</taxon>
        <taxon>Clostridiaceae</taxon>
        <taxon>Crassaminicella</taxon>
    </lineage>
</organism>
<dbReference type="InterPro" id="IPR036852">
    <property type="entry name" value="Peptidase_S8/S53_dom_sf"/>
</dbReference>
<evidence type="ECO:0000313" key="10">
    <source>
        <dbReference type="Proteomes" id="UP000324646"/>
    </source>
</evidence>
<evidence type="ECO:0000256" key="3">
    <source>
        <dbReference type="ARBA" id="ARBA00022801"/>
    </source>
</evidence>
<dbReference type="Proteomes" id="UP000324646">
    <property type="component" value="Chromosome"/>
</dbReference>
<keyword evidence="10" id="KW-1185">Reference proteome</keyword>
<dbReference type="InterPro" id="IPR023827">
    <property type="entry name" value="Peptidase_S8_Asp-AS"/>
</dbReference>
<gene>
    <name evidence="9" type="ORF">FQB35_04635</name>
</gene>
<dbReference type="InterPro" id="IPR050131">
    <property type="entry name" value="Peptidase_S8_subtilisin-like"/>
</dbReference>
<feature type="active site" description="Charge relay system" evidence="5">
    <location>
        <position position="212"/>
    </location>
</feature>
<dbReference type="OrthoDB" id="9798386at2"/>
<evidence type="ECO:0000259" key="7">
    <source>
        <dbReference type="Pfam" id="PF00082"/>
    </source>
</evidence>
<evidence type="ECO:0000256" key="5">
    <source>
        <dbReference type="PROSITE-ProRule" id="PRU01240"/>
    </source>
</evidence>
<keyword evidence="2 5" id="KW-0645">Protease</keyword>
<dbReference type="InterPro" id="IPR023828">
    <property type="entry name" value="Peptidase_S8_Ser-AS"/>
</dbReference>
<accession>A0A5C0SAV4</accession>
<comment type="similarity">
    <text evidence="1 5 6">Belongs to the peptidase S8 family.</text>
</comment>
<dbReference type="EMBL" id="CP042243">
    <property type="protein sequence ID" value="QEK11705.1"/>
    <property type="molecule type" value="Genomic_DNA"/>
</dbReference>
<evidence type="ECO:0000256" key="6">
    <source>
        <dbReference type="RuleBase" id="RU003355"/>
    </source>
</evidence>
<evidence type="ECO:0000256" key="1">
    <source>
        <dbReference type="ARBA" id="ARBA00011073"/>
    </source>
</evidence>
<protein>
    <submittedName>
        <fullName evidence="9">S8 family serine peptidase</fullName>
    </submittedName>
</protein>
<dbReference type="AlphaFoldDB" id="A0A5C0SAV4"/>
<dbReference type="Gene3D" id="3.30.457.10">
    <property type="entry name" value="Copper amine oxidase-like, N-terminal domain"/>
    <property type="match status" value="1"/>
</dbReference>
<evidence type="ECO:0000313" key="9">
    <source>
        <dbReference type="EMBL" id="QEK11705.1"/>
    </source>
</evidence>
<dbReference type="PRINTS" id="PR00723">
    <property type="entry name" value="SUBTILISIN"/>
</dbReference>
<dbReference type="InterPro" id="IPR015500">
    <property type="entry name" value="Peptidase_S8_subtilisin-rel"/>
</dbReference>
<keyword evidence="3 5" id="KW-0378">Hydrolase</keyword>
<dbReference type="KEGG" id="crs:FQB35_04635"/>
<feature type="domain" description="Peptidase S8/S53" evidence="7">
    <location>
        <begin position="27"/>
        <end position="265"/>
    </location>
</feature>
<reference evidence="9 10" key="1">
    <citation type="submission" date="2019-07" db="EMBL/GenBank/DDBJ databases">
        <title>Complete genome of Crassaminicella thermophila SY095.</title>
        <authorList>
            <person name="Li X."/>
        </authorList>
    </citation>
    <scope>NUCLEOTIDE SEQUENCE [LARGE SCALE GENOMIC DNA]</scope>
    <source>
        <strain evidence="9 10">SY095</strain>
    </source>
</reference>
<dbReference type="PROSITE" id="PS51892">
    <property type="entry name" value="SUBTILASE"/>
    <property type="match status" value="1"/>
</dbReference>
<dbReference type="PROSITE" id="PS00136">
    <property type="entry name" value="SUBTILASE_ASP"/>
    <property type="match status" value="1"/>
</dbReference>